<accession>A0ABQ8QNK2</accession>
<feature type="non-terminal residue" evidence="1">
    <location>
        <position position="94"/>
    </location>
</feature>
<feature type="non-terminal residue" evidence="1">
    <location>
        <position position="1"/>
    </location>
</feature>
<keyword evidence="2" id="KW-1185">Reference proteome</keyword>
<comment type="caution">
    <text evidence="1">The sequence shown here is derived from an EMBL/GenBank/DDBJ whole genome shotgun (WGS) entry which is preliminary data.</text>
</comment>
<evidence type="ECO:0008006" key="3">
    <source>
        <dbReference type="Google" id="ProtNLM"/>
    </source>
</evidence>
<organism evidence="1 2">
    <name type="scientific">Lentinula boryana</name>
    <dbReference type="NCBI Taxonomy" id="40481"/>
    <lineage>
        <taxon>Eukaryota</taxon>
        <taxon>Fungi</taxon>
        <taxon>Dikarya</taxon>
        <taxon>Basidiomycota</taxon>
        <taxon>Agaricomycotina</taxon>
        <taxon>Agaricomycetes</taxon>
        <taxon>Agaricomycetidae</taxon>
        <taxon>Agaricales</taxon>
        <taxon>Marasmiineae</taxon>
        <taxon>Omphalotaceae</taxon>
        <taxon>Lentinula</taxon>
    </lineage>
</organism>
<proteinExistence type="predicted"/>
<gene>
    <name evidence="1" type="ORF">F5050DRAFT_1549995</name>
</gene>
<name>A0ABQ8QNK2_9AGAR</name>
<reference evidence="1" key="1">
    <citation type="submission" date="2022-08" db="EMBL/GenBank/DDBJ databases">
        <authorList>
            <consortium name="DOE Joint Genome Institute"/>
            <person name="Min B."/>
            <person name="Riley R."/>
            <person name="Sierra-Patev S."/>
            <person name="Naranjo-Ortiz M."/>
            <person name="Looney B."/>
            <person name="Konkel Z."/>
            <person name="Slot J.C."/>
            <person name="Sakamoto Y."/>
            <person name="Steenwyk J.L."/>
            <person name="Rokas A."/>
            <person name="Carro J."/>
            <person name="Camarero S."/>
            <person name="Ferreira P."/>
            <person name="Molpeceres G."/>
            <person name="Ruiz-Duenas F.J."/>
            <person name="Serrano A."/>
            <person name="Henrissat B."/>
            <person name="Drula E."/>
            <person name="Hughes K.W."/>
            <person name="Mata J.L."/>
            <person name="Ishikawa N.K."/>
            <person name="Vargas-Isla R."/>
            <person name="Ushijima S."/>
            <person name="Smith C.A."/>
            <person name="Ahrendt S."/>
            <person name="Andreopoulos W."/>
            <person name="He G."/>
            <person name="Labutti K."/>
            <person name="Lipzen A."/>
            <person name="Ng V."/>
            <person name="Sandor L."/>
            <person name="Barry K."/>
            <person name="Martinez A.T."/>
            <person name="Xiao Y."/>
            <person name="Gibbons J.G."/>
            <person name="Terashima K."/>
            <person name="Hibbett D.S."/>
            <person name="Grigoriev I.V."/>
        </authorList>
    </citation>
    <scope>NUCLEOTIDE SEQUENCE</scope>
    <source>
        <strain evidence="1">TFB10827</strain>
    </source>
</reference>
<evidence type="ECO:0000313" key="2">
    <source>
        <dbReference type="Proteomes" id="UP001163828"/>
    </source>
</evidence>
<protein>
    <recommendedName>
        <fullName evidence="3">CCHC-type domain-containing protein</fullName>
    </recommendedName>
</protein>
<evidence type="ECO:0000313" key="1">
    <source>
        <dbReference type="EMBL" id="KAJ4000051.1"/>
    </source>
</evidence>
<dbReference type="Proteomes" id="UP001163828">
    <property type="component" value="Unassembled WGS sequence"/>
</dbReference>
<dbReference type="EMBL" id="MU790527">
    <property type="protein sequence ID" value="KAJ4000051.1"/>
    <property type="molecule type" value="Genomic_DNA"/>
</dbReference>
<sequence length="94" mass="10467">NCQRAGHLAEECFRKGGGKEGQFPSWWRGKKDVTIGSPSANVISSPMENVPEVAELTQYYGMATSFQTKTGDEIYTDTGASDHFFRSCKDFITY</sequence>